<gene>
    <name evidence="2" type="ORF">CPB84DRAFT_1789014</name>
</gene>
<dbReference type="PANTHER" id="PTHR21310:SF39">
    <property type="entry name" value="AMINOGLYCOSIDE PHOSPHOTRANSFERASE DOMAIN-CONTAINING PROTEIN"/>
    <property type="match status" value="1"/>
</dbReference>
<dbReference type="EMBL" id="JADNYJ010000106">
    <property type="protein sequence ID" value="KAF8884766.1"/>
    <property type="molecule type" value="Genomic_DNA"/>
</dbReference>
<feature type="domain" description="Aminoglycoside phosphotransferase" evidence="1">
    <location>
        <begin position="62"/>
        <end position="282"/>
    </location>
</feature>
<dbReference type="AlphaFoldDB" id="A0A9P5TIH2"/>
<evidence type="ECO:0000313" key="2">
    <source>
        <dbReference type="EMBL" id="KAF8884766.1"/>
    </source>
</evidence>
<dbReference type="InterPro" id="IPR011009">
    <property type="entry name" value="Kinase-like_dom_sf"/>
</dbReference>
<evidence type="ECO:0000313" key="3">
    <source>
        <dbReference type="Proteomes" id="UP000724874"/>
    </source>
</evidence>
<accession>A0A9P5TIH2</accession>
<dbReference type="Proteomes" id="UP000724874">
    <property type="component" value="Unassembled WGS sequence"/>
</dbReference>
<reference evidence="2" key="1">
    <citation type="submission" date="2020-11" db="EMBL/GenBank/DDBJ databases">
        <authorList>
            <consortium name="DOE Joint Genome Institute"/>
            <person name="Ahrendt S."/>
            <person name="Riley R."/>
            <person name="Andreopoulos W."/>
            <person name="LaButti K."/>
            <person name="Pangilinan J."/>
            <person name="Ruiz-duenas F.J."/>
            <person name="Barrasa J.M."/>
            <person name="Sanchez-Garcia M."/>
            <person name="Camarero S."/>
            <person name="Miyauchi S."/>
            <person name="Serrano A."/>
            <person name="Linde D."/>
            <person name="Babiker R."/>
            <person name="Drula E."/>
            <person name="Ayuso-Fernandez I."/>
            <person name="Pacheco R."/>
            <person name="Padilla G."/>
            <person name="Ferreira P."/>
            <person name="Barriuso J."/>
            <person name="Kellner H."/>
            <person name="Castanera R."/>
            <person name="Alfaro M."/>
            <person name="Ramirez L."/>
            <person name="Pisabarro A.G."/>
            <person name="Kuo A."/>
            <person name="Tritt A."/>
            <person name="Lipzen A."/>
            <person name="He G."/>
            <person name="Yan M."/>
            <person name="Ng V."/>
            <person name="Cullen D."/>
            <person name="Martin F."/>
            <person name="Rosso M.-N."/>
            <person name="Henrissat B."/>
            <person name="Hibbett D."/>
            <person name="Martinez A.T."/>
            <person name="Grigoriev I.V."/>
        </authorList>
    </citation>
    <scope>NUCLEOTIDE SEQUENCE</scope>
    <source>
        <strain evidence="2">AH 44721</strain>
    </source>
</reference>
<comment type="caution">
    <text evidence="2">The sequence shown here is derived from an EMBL/GenBank/DDBJ whole genome shotgun (WGS) entry which is preliminary data.</text>
</comment>
<organism evidence="2 3">
    <name type="scientific">Gymnopilus junonius</name>
    <name type="common">Spectacular rustgill mushroom</name>
    <name type="synonym">Gymnopilus spectabilis subsp. junonius</name>
    <dbReference type="NCBI Taxonomy" id="109634"/>
    <lineage>
        <taxon>Eukaryota</taxon>
        <taxon>Fungi</taxon>
        <taxon>Dikarya</taxon>
        <taxon>Basidiomycota</taxon>
        <taxon>Agaricomycotina</taxon>
        <taxon>Agaricomycetes</taxon>
        <taxon>Agaricomycetidae</taxon>
        <taxon>Agaricales</taxon>
        <taxon>Agaricineae</taxon>
        <taxon>Hymenogastraceae</taxon>
        <taxon>Gymnopilus</taxon>
    </lineage>
</organism>
<dbReference type="InterPro" id="IPR051678">
    <property type="entry name" value="AGP_Transferase"/>
</dbReference>
<protein>
    <recommendedName>
        <fullName evidence="1">Aminoglycoside phosphotransferase domain-containing protein</fullName>
    </recommendedName>
</protein>
<dbReference type="PANTHER" id="PTHR21310">
    <property type="entry name" value="AMINOGLYCOSIDE PHOSPHOTRANSFERASE-RELATED-RELATED"/>
    <property type="match status" value="1"/>
</dbReference>
<keyword evidence="3" id="KW-1185">Reference proteome</keyword>
<evidence type="ECO:0000259" key="1">
    <source>
        <dbReference type="Pfam" id="PF01636"/>
    </source>
</evidence>
<proteinExistence type="predicted"/>
<name>A0A9P5TIH2_GYMJU</name>
<dbReference type="SUPFAM" id="SSF56112">
    <property type="entry name" value="Protein kinase-like (PK-like)"/>
    <property type="match status" value="1"/>
</dbReference>
<sequence length="319" mass="36778">MTKLVLPKPGQTLFRFDLQSSRRPPLFALILKRVLRIVPCSWRASVYQACTRNQHIHTRITSRVFRLPFGLVLKTFSELPVEADALKLVESLRGIHTPYLVDYTSLDSRGFLLTTWVEGETLGHAWDRLSATDKKRVVVDLRSQFGQMRQQTISLPPRPRMICNASDGPINDPRIPWVGEENAQTFQAPPQFAEQVWIGLDWKNNRDTLKPLLQPLIDRPDVHVVFSHGDLLPKNLILPGGLTKWRSSSSLDDSTKITIIDWEFAGWMPNFWDSLKATWMECEADTEWTEMIRCIFPECAVELDADWQWRSRSRVTILA</sequence>
<dbReference type="InterPro" id="IPR002575">
    <property type="entry name" value="Aminoglycoside_PTrfase"/>
</dbReference>
<dbReference type="Gene3D" id="3.90.1200.10">
    <property type="match status" value="1"/>
</dbReference>
<dbReference type="Pfam" id="PF01636">
    <property type="entry name" value="APH"/>
    <property type="match status" value="1"/>
</dbReference>
<dbReference type="OrthoDB" id="5404599at2759"/>